<dbReference type="EMBL" id="LWSA01000145">
    <property type="protein sequence ID" value="OCX72317.1"/>
    <property type="molecule type" value="Genomic_DNA"/>
</dbReference>
<evidence type="ECO:0000313" key="2">
    <source>
        <dbReference type="Proteomes" id="UP000094893"/>
    </source>
</evidence>
<dbReference type="GeneID" id="60696235"/>
<evidence type="ECO:0000313" key="1">
    <source>
        <dbReference type="EMBL" id="OCX72317.1"/>
    </source>
</evidence>
<dbReference type="AlphaFoldDB" id="A0A1C2ITD2"/>
<protein>
    <submittedName>
        <fullName evidence="1">Uncharacterized protein</fullName>
    </submittedName>
</protein>
<name>A0A1C2ITD2_ACITH</name>
<dbReference type="STRING" id="930.GCA_002079865_00381"/>
<accession>A0A1C2ITD2</accession>
<dbReference type="RefSeq" id="WP_024895262.1">
    <property type="nucleotide sequence ID" value="NZ_JAWXYA010000001.1"/>
</dbReference>
<organism evidence="1 2">
    <name type="scientific">Acidithiobacillus thiooxidans</name>
    <name type="common">Thiobacillus thiooxidans</name>
    <dbReference type="NCBI Taxonomy" id="930"/>
    <lineage>
        <taxon>Bacteria</taxon>
        <taxon>Pseudomonadati</taxon>
        <taxon>Pseudomonadota</taxon>
        <taxon>Acidithiobacillia</taxon>
        <taxon>Acidithiobacillales</taxon>
        <taxon>Acidithiobacillaceae</taxon>
        <taxon>Acidithiobacillus</taxon>
    </lineage>
</organism>
<proteinExistence type="predicted"/>
<dbReference type="Proteomes" id="UP000094893">
    <property type="component" value="Unassembled WGS sequence"/>
</dbReference>
<gene>
    <name evidence="1" type="ORF">A6P07_10145</name>
</gene>
<sequence length="92" mass="10415">MIKEKWSSCGKFLIVFSGSIFTDRPGKFDVRIKKQDTWGGRRKEDGKLYNTSICKAAESGETLSHYSYVPQSVIDEAMVFARECIQQQQSAA</sequence>
<reference evidence="1 2" key="1">
    <citation type="journal article" date="2016" name="Int. J. Mol. Sci.">
        <title>Comparative genomics of the extreme acidophile Acidithiobacillus thiooxidans reveals intraspecific divergence and niche adaptation.</title>
        <authorList>
            <person name="Zhang X."/>
            <person name="Feng X."/>
            <person name="Tao J."/>
            <person name="Ma L."/>
            <person name="Xiao Y."/>
            <person name="Liang Y."/>
            <person name="Liu X."/>
            <person name="Yin H."/>
        </authorList>
    </citation>
    <scope>NUCLEOTIDE SEQUENCE [LARGE SCALE GENOMIC DNA]</scope>
    <source>
        <strain evidence="1 2">A02</strain>
    </source>
</reference>
<comment type="caution">
    <text evidence="1">The sequence shown here is derived from an EMBL/GenBank/DDBJ whole genome shotgun (WGS) entry which is preliminary data.</text>
</comment>